<dbReference type="InterPro" id="IPR001564">
    <property type="entry name" value="Nucleoside_diP_kinase"/>
</dbReference>
<feature type="active site" description="Pros-phosphohistidine intermediate" evidence="12">
    <location>
        <position position="122"/>
    </location>
</feature>
<dbReference type="CDD" id="cd22970">
    <property type="entry name" value="DD_NDKH5-like"/>
    <property type="match status" value="1"/>
</dbReference>
<dbReference type="InterPro" id="IPR034907">
    <property type="entry name" value="NDK-like_dom"/>
</dbReference>
<evidence type="ECO:0000256" key="9">
    <source>
        <dbReference type="ARBA" id="ARBA00023273"/>
    </source>
</evidence>
<dbReference type="Gene3D" id="3.30.70.141">
    <property type="entry name" value="Nucleoside diphosphate kinase-like domain"/>
    <property type="match status" value="1"/>
</dbReference>
<protein>
    <recommendedName>
        <fullName evidence="10">Nucleoside diphosphate kinase homolog 5</fullName>
    </recommendedName>
    <alternativeName>
        <fullName evidence="11">3'-5' exonuclease NME5</fullName>
    </alternativeName>
</protein>
<keyword evidence="4" id="KW-0963">Cytoplasm</keyword>
<dbReference type="PRINTS" id="PR01243">
    <property type="entry name" value="NUCDPKINASE"/>
</dbReference>
<feature type="domain" description="Nucleoside diphosphate kinase-like" evidence="14">
    <location>
        <begin position="5"/>
        <end position="145"/>
    </location>
</feature>
<dbReference type="PANTHER" id="PTHR46161:SF1">
    <property type="entry name" value="NUCLEOSIDE DIPHOSPHATE KINASE HOMOLOG 5"/>
    <property type="match status" value="1"/>
</dbReference>
<feature type="binding site" evidence="12">
    <location>
        <position position="59"/>
    </location>
    <ligand>
        <name>ATP</name>
        <dbReference type="ChEBI" id="CHEBI:30616"/>
    </ligand>
</feature>
<organism evidence="15">
    <name type="scientific">Scylla olivacea</name>
    <name type="common">Orange mud crab</name>
    <name type="synonym">Cancer olivacea</name>
    <dbReference type="NCBI Taxonomy" id="85551"/>
    <lineage>
        <taxon>Eukaryota</taxon>
        <taxon>Metazoa</taxon>
        <taxon>Ecdysozoa</taxon>
        <taxon>Arthropoda</taxon>
        <taxon>Crustacea</taxon>
        <taxon>Multicrustacea</taxon>
        <taxon>Malacostraca</taxon>
        <taxon>Eumalacostraca</taxon>
        <taxon>Eucarida</taxon>
        <taxon>Decapoda</taxon>
        <taxon>Pleocyemata</taxon>
        <taxon>Brachyura</taxon>
        <taxon>Eubrachyura</taxon>
        <taxon>Portunoidea</taxon>
        <taxon>Portunidae</taxon>
        <taxon>Portuninae</taxon>
        <taxon>Scylla</taxon>
    </lineage>
</organism>
<keyword evidence="6" id="KW-0378">Hydrolase</keyword>
<evidence type="ECO:0000259" key="14">
    <source>
        <dbReference type="SMART" id="SM00562"/>
    </source>
</evidence>
<evidence type="ECO:0000256" key="2">
    <source>
        <dbReference type="ARBA" id="ARBA00008142"/>
    </source>
</evidence>
<evidence type="ECO:0000256" key="12">
    <source>
        <dbReference type="PROSITE-ProRule" id="PRU00706"/>
    </source>
</evidence>
<dbReference type="GO" id="GO:0006228">
    <property type="term" value="P:UTP biosynthetic process"/>
    <property type="evidence" value="ECO:0007669"/>
    <property type="project" value="InterPro"/>
</dbReference>
<keyword evidence="9" id="KW-0966">Cell projection</keyword>
<dbReference type="GO" id="GO:0016787">
    <property type="term" value="F:hydrolase activity"/>
    <property type="evidence" value="ECO:0007669"/>
    <property type="project" value="UniProtKB-KW"/>
</dbReference>
<proteinExistence type="inferred from homology"/>
<dbReference type="EMBL" id="GDRN01095907">
    <property type="protein sequence ID" value="JAI59439.1"/>
    <property type="molecule type" value="Transcribed_RNA"/>
</dbReference>
<sequence length="200" mass="22751">MADKIQRTLAMIKPDGIDKWPQIEKMILDDGFTIVDRRRLRLTRQEAEEFYAEHQEKSFFPDLVTYMTSGEVMAFILAREDAVSQWRRLLGPTKVSTARRQDPASIRAIFGDPCFDTRNVAHGSDSLVSAVREVKFFFPDLTLEPVLTGEGAKEYLSHAVSPTLVKALTELCKVRPDDPIVWLADWLLVHNPNKPHVGDD</sequence>
<dbReference type="Pfam" id="PF00334">
    <property type="entry name" value="NDK"/>
    <property type="match status" value="1"/>
</dbReference>
<dbReference type="GO" id="GO:0005929">
    <property type="term" value="C:cilium"/>
    <property type="evidence" value="ECO:0007669"/>
    <property type="project" value="UniProtKB-SubCell"/>
</dbReference>
<dbReference type="Gene3D" id="1.20.890.10">
    <property type="entry name" value="cAMP-dependent protein kinase regulatory subunit, dimerization-anchoring domain"/>
    <property type="match status" value="1"/>
</dbReference>
<evidence type="ECO:0000256" key="10">
    <source>
        <dbReference type="ARBA" id="ARBA00072632"/>
    </source>
</evidence>
<evidence type="ECO:0000256" key="4">
    <source>
        <dbReference type="ARBA" id="ARBA00022490"/>
    </source>
</evidence>
<dbReference type="SMART" id="SM00562">
    <property type="entry name" value="NDK"/>
    <property type="match status" value="1"/>
</dbReference>
<keyword evidence="3" id="KW-0217">Developmental protein</keyword>
<dbReference type="SUPFAM" id="SSF54919">
    <property type="entry name" value="Nucleoside diphosphate kinase, NDK"/>
    <property type="match status" value="1"/>
</dbReference>
<keyword evidence="7" id="KW-0460">Magnesium</keyword>
<dbReference type="GO" id="GO:0004550">
    <property type="term" value="F:nucleoside diphosphate kinase activity"/>
    <property type="evidence" value="ECO:0007669"/>
    <property type="project" value="InterPro"/>
</dbReference>
<evidence type="ECO:0000256" key="5">
    <source>
        <dbReference type="ARBA" id="ARBA00022723"/>
    </source>
</evidence>
<comment type="similarity">
    <text evidence="2 12 13">Belongs to the NDK family.</text>
</comment>
<feature type="binding site" evidence="12">
    <location>
        <position position="107"/>
    </location>
    <ligand>
        <name>ATP</name>
        <dbReference type="ChEBI" id="CHEBI:30616"/>
    </ligand>
</feature>
<keyword evidence="8" id="KW-0546">Nucleotide metabolism</keyword>
<feature type="binding site" evidence="12">
    <location>
        <position position="93"/>
    </location>
    <ligand>
        <name>ATP</name>
        <dbReference type="ChEBI" id="CHEBI:30616"/>
    </ligand>
</feature>
<evidence type="ECO:0000256" key="3">
    <source>
        <dbReference type="ARBA" id="ARBA00022473"/>
    </source>
</evidence>
<dbReference type="EMBL" id="GDRN01095906">
    <property type="protein sequence ID" value="JAI59440.1"/>
    <property type="molecule type" value="Transcribed_RNA"/>
</dbReference>
<reference evidence="15" key="1">
    <citation type="submission" date="2015-09" db="EMBL/GenBank/DDBJ databases">
        <title>Scylla olivacea transcriptome.</title>
        <authorList>
            <person name="Ikhwanuddin M."/>
        </authorList>
    </citation>
    <scope>NUCLEOTIDE SEQUENCE</scope>
</reference>
<comment type="subcellular location">
    <subcellularLocation>
        <location evidence="1">Cell projection</location>
        <location evidence="1">Cilium</location>
    </subcellularLocation>
</comment>
<keyword evidence="5" id="KW-0479">Metal-binding</keyword>
<feature type="binding site" evidence="12">
    <location>
        <position position="119"/>
    </location>
    <ligand>
        <name>ATP</name>
        <dbReference type="ChEBI" id="CHEBI:30616"/>
    </ligand>
</feature>
<evidence type="ECO:0000256" key="7">
    <source>
        <dbReference type="ARBA" id="ARBA00022842"/>
    </source>
</evidence>
<evidence type="ECO:0000256" key="11">
    <source>
        <dbReference type="ARBA" id="ARBA00080200"/>
    </source>
</evidence>
<dbReference type="Pfam" id="PF05186">
    <property type="entry name" value="Dpy-30"/>
    <property type="match status" value="1"/>
</dbReference>
<dbReference type="PANTHER" id="PTHR46161">
    <property type="entry name" value="NUCLEOSIDE DIPHOSPHATE KINASE"/>
    <property type="match status" value="1"/>
</dbReference>
<feature type="binding site" evidence="12">
    <location>
        <position position="87"/>
    </location>
    <ligand>
        <name>ATP</name>
        <dbReference type="ChEBI" id="CHEBI:30616"/>
    </ligand>
</feature>
<dbReference type="GO" id="GO:0006241">
    <property type="term" value="P:CTP biosynthetic process"/>
    <property type="evidence" value="ECO:0007669"/>
    <property type="project" value="InterPro"/>
</dbReference>
<dbReference type="GO" id="GO:0006183">
    <property type="term" value="P:GTP biosynthetic process"/>
    <property type="evidence" value="ECO:0007669"/>
    <property type="project" value="InterPro"/>
</dbReference>
<name>A0A0P4VUH1_SCYOL</name>
<dbReference type="AlphaFoldDB" id="A0A0P4VUH1"/>
<evidence type="ECO:0000256" key="8">
    <source>
        <dbReference type="ARBA" id="ARBA00023080"/>
    </source>
</evidence>
<feature type="binding site" evidence="12">
    <location>
        <position position="13"/>
    </location>
    <ligand>
        <name>ATP</name>
        <dbReference type="ChEBI" id="CHEBI:30616"/>
    </ligand>
</feature>
<dbReference type="FunFam" id="1.20.890.10:FF:000008">
    <property type="entry name" value="Nucleoside diphosphate kinase homolog 5"/>
    <property type="match status" value="1"/>
</dbReference>
<evidence type="ECO:0000256" key="6">
    <source>
        <dbReference type="ARBA" id="ARBA00022801"/>
    </source>
</evidence>
<dbReference type="FunFam" id="3.30.70.141:FF:000010">
    <property type="entry name" value="Nucleoside diphosphate kinase 7"/>
    <property type="match status" value="1"/>
</dbReference>
<evidence type="ECO:0000256" key="1">
    <source>
        <dbReference type="ARBA" id="ARBA00004138"/>
    </source>
</evidence>
<dbReference type="InterPro" id="IPR036850">
    <property type="entry name" value="NDK-like_dom_sf"/>
</dbReference>
<dbReference type="PROSITE" id="PS51374">
    <property type="entry name" value="NDPK_LIKE"/>
    <property type="match status" value="1"/>
</dbReference>
<dbReference type="GO" id="GO:1902176">
    <property type="term" value="P:negative regulation of oxidative stress-induced intrinsic apoptotic signaling pathway"/>
    <property type="evidence" value="ECO:0007669"/>
    <property type="project" value="TreeGrafter"/>
</dbReference>
<dbReference type="GO" id="GO:0046872">
    <property type="term" value="F:metal ion binding"/>
    <property type="evidence" value="ECO:0007669"/>
    <property type="project" value="UniProtKB-KW"/>
</dbReference>
<dbReference type="PROSITE" id="PS00469">
    <property type="entry name" value="NDPK"/>
    <property type="match status" value="1"/>
</dbReference>
<dbReference type="InterPro" id="IPR007858">
    <property type="entry name" value="Dpy-30_motif"/>
</dbReference>
<evidence type="ECO:0000313" key="15">
    <source>
        <dbReference type="EMBL" id="JAI59439.1"/>
    </source>
</evidence>
<accession>A0A0P4VUH1</accession>
<evidence type="ECO:0000256" key="13">
    <source>
        <dbReference type="RuleBase" id="RU004011"/>
    </source>
</evidence>
<dbReference type="GO" id="GO:0003341">
    <property type="term" value="P:cilium movement"/>
    <property type="evidence" value="ECO:0007669"/>
    <property type="project" value="TreeGrafter"/>
</dbReference>
<dbReference type="InterPro" id="IPR023005">
    <property type="entry name" value="Nucleoside_diP_kinase_AS"/>
</dbReference>